<comment type="subcellular location">
    <subcellularLocation>
        <location evidence="2">Membrane</location>
    </subcellularLocation>
</comment>
<proteinExistence type="inferred from homology"/>
<evidence type="ECO:0000256" key="3">
    <source>
        <dbReference type="ARBA" id="ARBA00010617"/>
    </source>
</evidence>
<gene>
    <name evidence="14" type="primary">Cyp26c1</name>
    <name evidence="14" type="ORF">GTO96_0001463</name>
</gene>
<dbReference type="SUPFAM" id="SSF48264">
    <property type="entry name" value="Cytochrome P450"/>
    <property type="match status" value="1"/>
</dbReference>
<dbReference type="PRINTS" id="PR00385">
    <property type="entry name" value="P450"/>
</dbReference>
<comment type="caution">
    <text evidence="14">The sequence shown here is derived from an EMBL/GenBank/DDBJ whole genome shotgun (WGS) entry which is preliminary data.</text>
</comment>
<dbReference type="GO" id="GO:0005506">
    <property type="term" value="F:iron ion binding"/>
    <property type="evidence" value="ECO:0007669"/>
    <property type="project" value="InterPro"/>
</dbReference>
<keyword evidence="7 12" id="KW-0408">Iron</keyword>
<dbReference type="InterPro" id="IPR002403">
    <property type="entry name" value="Cyt_P450_E_grp-IV"/>
</dbReference>
<dbReference type="Proteomes" id="UP000886611">
    <property type="component" value="Unassembled WGS sequence"/>
</dbReference>
<evidence type="ECO:0000256" key="1">
    <source>
        <dbReference type="ARBA" id="ARBA00001971"/>
    </source>
</evidence>
<evidence type="ECO:0000313" key="14">
    <source>
        <dbReference type="EMBL" id="KAG2462421.1"/>
    </source>
</evidence>
<evidence type="ECO:0000256" key="9">
    <source>
        <dbReference type="ARBA" id="ARBA00023098"/>
    </source>
</evidence>
<dbReference type="GO" id="GO:0034653">
    <property type="term" value="P:retinoic acid catabolic process"/>
    <property type="evidence" value="ECO:0007669"/>
    <property type="project" value="UniProtKB-ARBA"/>
</dbReference>
<comment type="catalytic activity">
    <reaction evidence="11">
        <text>all-trans-retinoate + reduced [NADPH--hemoprotein reductase] + O2 = all-trans-4-hydroxyretinoate + oxidized [NADPH--hemoprotein reductase] + H2O + H(+)</text>
        <dbReference type="Rhea" id="RHEA:51984"/>
        <dbReference type="Rhea" id="RHEA-COMP:11964"/>
        <dbReference type="Rhea" id="RHEA-COMP:11965"/>
        <dbReference type="ChEBI" id="CHEBI:15377"/>
        <dbReference type="ChEBI" id="CHEBI:15378"/>
        <dbReference type="ChEBI" id="CHEBI:15379"/>
        <dbReference type="ChEBI" id="CHEBI:35291"/>
        <dbReference type="ChEBI" id="CHEBI:57618"/>
        <dbReference type="ChEBI" id="CHEBI:58210"/>
        <dbReference type="ChEBI" id="CHEBI:134178"/>
    </reaction>
    <physiologicalReaction direction="left-to-right" evidence="11">
        <dbReference type="Rhea" id="RHEA:51985"/>
    </physiologicalReaction>
</comment>
<dbReference type="GO" id="GO:0016020">
    <property type="term" value="C:membrane"/>
    <property type="evidence" value="ECO:0007669"/>
    <property type="project" value="UniProtKB-SubCell"/>
</dbReference>
<dbReference type="Gene3D" id="1.10.630.10">
    <property type="entry name" value="Cytochrome P450"/>
    <property type="match status" value="1"/>
</dbReference>
<dbReference type="GO" id="GO:0016125">
    <property type="term" value="P:sterol metabolic process"/>
    <property type="evidence" value="ECO:0007669"/>
    <property type="project" value="TreeGrafter"/>
</dbReference>
<comment type="cofactor">
    <cofactor evidence="1 12">
        <name>heme</name>
        <dbReference type="ChEBI" id="CHEBI:30413"/>
    </cofactor>
</comment>
<keyword evidence="15" id="KW-1185">Reference proteome</keyword>
<name>A0A8X8BQ84_POLSE</name>
<keyword evidence="6 13" id="KW-0560">Oxidoreductase</keyword>
<keyword evidence="8 13" id="KW-0503">Monooxygenase</keyword>
<dbReference type="FunFam" id="1.10.630.10:FF:000009">
    <property type="entry name" value="Cytochrome P450 26B1 isoform 1"/>
    <property type="match status" value="1"/>
</dbReference>
<feature type="binding site" description="axial binding residue" evidence="12">
    <location>
        <position position="462"/>
    </location>
    <ligand>
        <name>heme</name>
        <dbReference type="ChEBI" id="CHEBI:30413"/>
    </ligand>
    <ligandPart>
        <name>Fe</name>
        <dbReference type="ChEBI" id="CHEBI:18248"/>
    </ligandPart>
</feature>
<organism evidence="14 15">
    <name type="scientific">Polypterus senegalus</name>
    <name type="common">Senegal bichir</name>
    <dbReference type="NCBI Taxonomy" id="55291"/>
    <lineage>
        <taxon>Eukaryota</taxon>
        <taxon>Metazoa</taxon>
        <taxon>Chordata</taxon>
        <taxon>Craniata</taxon>
        <taxon>Vertebrata</taxon>
        <taxon>Euteleostomi</taxon>
        <taxon>Actinopterygii</taxon>
        <taxon>Polypteriformes</taxon>
        <taxon>Polypteridae</taxon>
        <taxon>Polypterus</taxon>
    </lineage>
</organism>
<dbReference type="Pfam" id="PF00067">
    <property type="entry name" value="p450"/>
    <property type="match status" value="1"/>
</dbReference>
<dbReference type="InterPro" id="IPR017972">
    <property type="entry name" value="Cyt_P450_CS"/>
</dbReference>
<evidence type="ECO:0000256" key="8">
    <source>
        <dbReference type="ARBA" id="ARBA00023033"/>
    </source>
</evidence>
<reference evidence="14 15" key="1">
    <citation type="journal article" date="2021" name="Cell">
        <title>Tracing the genetic footprints of vertebrate landing in non-teleost ray-finned fishes.</title>
        <authorList>
            <person name="Bi X."/>
            <person name="Wang K."/>
            <person name="Yang L."/>
            <person name="Pan H."/>
            <person name="Jiang H."/>
            <person name="Wei Q."/>
            <person name="Fang M."/>
            <person name="Yu H."/>
            <person name="Zhu C."/>
            <person name="Cai Y."/>
            <person name="He Y."/>
            <person name="Gan X."/>
            <person name="Zeng H."/>
            <person name="Yu D."/>
            <person name="Zhu Y."/>
            <person name="Jiang H."/>
            <person name="Qiu Q."/>
            <person name="Yang H."/>
            <person name="Zhang Y.E."/>
            <person name="Wang W."/>
            <person name="Zhu M."/>
            <person name="He S."/>
            <person name="Zhang G."/>
        </authorList>
    </citation>
    <scope>NUCLEOTIDE SEQUENCE [LARGE SCALE GENOMIC DNA]</scope>
    <source>
        <strain evidence="14">Bchr_013</strain>
    </source>
</reference>
<keyword evidence="5 12" id="KW-0479">Metal-binding</keyword>
<comment type="similarity">
    <text evidence="3 13">Belongs to the cytochrome P450 family.</text>
</comment>
<evidence type="ECO:0000256" key="10">
    <source>
        <dbReference type="ARBA" id="ARBA00023136"/>
    </source>
</evidence>
<dbReference type="InterPro" id="IPR036396">
    <property type="entry name" value="Cyt_P450_sf"/>
</dbReference>
<dbReference type="OrthoDB" id="1372046at2759"/>
<dbReference type="EMBL" id="JAATIS010004040">
    <property type="protein sequence ID" value="KAG2462421.1"/>
    <property type="molecule type" value="Genomic_DNA"/>
</dbReference>
<feature type="non-terminal residue" evidence="14">
    <location>
        <position position="1"/>
    </location>
</feature>
<sequence>MSLIEINPFSLLATTVTSVLSVLLLLAVSRQLWTLRWTLTRDRTSVLPLPKGSMGWPLFGETFHWLLEGSTFHISRRGRYGNVFKTHLLGKPVIRVTGADNIRKILLGEHKLVSTQWPLSTRIILGPHTLINSVGEHHKRKRKIFATVFSQAALESYIPRIQEVVRSEVARWCSVCKAINVYSATKALTFRIAVRVLLGFNIEDAQLTHLSKTFEQLMENLFSLPLDVPFSGLRKGIKARDILHECMENIISQKLREDRSETYSDALDYMMSSARESGEELSIQDLKESAVELIFAAYSTTASASTSLVLQLLKNPSVADKAAQELSSQGVICAEHSVPSSALSEAQVMKTTKYFNETSRRPELSLEKLDRLRYLDCVVKEVLRILPPVSGGYRTALQTFELDGYQIPKGWSVMYSIRDTQETAAVYQNASLFDPDRFGPERDEGKAGRFNYIPFGGGIRSCIGKKLALIILKTLAVELLSEAKLELATATFPKMQTVPIVHPVNGLHVYFNSLYTEAEKSDQA</sequence>
<evidence type="ECO:0000256" key="4">
    <source>
        <dbReference type="ARBA" id="ARBA00022617"/>
    </source>
</evidence>
<dbReference type="PANTHER" id="PTHR24286">
    <property type="entry name" value="CYTOCHROME P450 26"/>
    <property type="match status" value="1"/>
</dbReference>
<feature type="non-terminal residue" evidence="14">
    <location>
        <position position="524"/>
    </location>
</feature>
<evidence type="ECO:0000256" key="5">
    <source>
        <dbReference type="ARBA" id="ARBA00022723"/>
    </source>
</evidence>
<dbReference type="GO" id="GO:0016705">
    <property type="term" value="F:oxidoreductase activity, acting on paired donors, with incorporation or reduction of molecular oxygen"/>
    <property type="evidence" value="ECO:0007669"/>
    <property type="project" value="InterPro"/>
</dbReference>
<keyword evidence="9" id="KW-0443">Lipid metabolism</keyword>
<dbReference type="GO" id="GO:0004497">
    <property type="term" value="F:monooxygenase activity"/>
    <property type="evidence" value="ECO:0007669"/>
    <property type="project" value="UniProtKB-KW"/>
</dbReference>
<evidence type="ECO:0000256" key="12">
    <source>
        <dbReference type="PIRSR" id="PIRSR602403-1"/>
    </source>
</evidence>
<dbReference type="PANTHER" id="PTHR24286:SF100">
    <property type="entry name" value="CYTOCHROME P450 26C1"/>
    <property type="match status" value="1"/>
</dbReference>
<dbReference type="PRINTS" id="PR00465">
    <property type="entry name" value="EP450IV"/>
</dbReference>
<accession>A0A8X8BQ84</accession>
<evidence type="ECO:0000256" key="6">
    <source>
        <dbReference type="ARBA" id="ARBA00023002"/>
    </source>
</evidence>
<dbReference type="InterPro" id="IPR001128">
    <property type="entry name" value="Cyt_P450"/>
</dbReference>
<dbReference type="GO" id="GO:0020037">
    <property type="term" value="F:heme binding"/>
    <property type="evidence" value="ECO:0007669"/>
    <property type="project" value="InterPro"/>
</dbReference>
<evidence type="ECO:0000256" key="13">
    <source>
        <dbReference type="RuleBase" id="RU000461"/>
    </source>
</evidence>
<evidence type="ECO:0000256" key="2">
    <source>
        <dbReference type="ARBA" id="ARBA00004370"/>
    </source>
</evidence>
<dbReference type="AlphaFoldDB" id="A0A8X8BQ84"/>
<protein>
    <submittedName>
        <fullName evidence="14">CP26C protein</fullName>
    </submittedName>
</protein>
<evidence type="ECO:0000313" key="15">
    <source>
        <dbReference type="Proteomes" id="UP000886611"/>
    </source>
</evidence>
<evidence type="ECO:0000256" key="7">
    <source>
        <dbReference type="ARBA" id="ARBA00023004"/>
    </source>
</evidence>
<keyword evidence="10" id="KW-0472">Membrane</keyword>
<evidence type="ECO:0000256" key="11">
    <source>
        <dbReference type="ARBA" id="ARBA00048965"/>
    </source>
</evidence>
<dbReference type="PROSITE" id="PS00086">
    <property type="entry name" value="CYTOCHROME_P450"/>
    <property type="match status" value="1"/>
</dbReference>
<keyword evidence="4 12" id="KW-0349">Heme</keyword>